<dbReference type="CDD" id="cd06170">
    <property type="entry name" value="LuxR_C_like"/>
    <property type="match status" value="1"/>
</dbReference>
<keyword evidence="9" id="KW-1185">Reference proteome</keyword>
<gene>
    <name evidence="8" type="ORF">ACFPET_22250</name>
</gene>
<dbReference type="PANTHER" id="PTHR43214">
    <property type="entry name" value="TWO-COMPONENT RESPONSE REGULATOR"/>
    <property type="match status" value="1"/>
</dbReference>
<feature type="modified residue" description="4-aspartylphosphate" evidence="5">
    <location>
        <position position="55"/>
    </location>
</feature>
<comment type="caution">
    <text evidence="8">The sequence shown here is derived from an EMBL/GenBank/DDBJ whole genome shotgun (WGS) entry which is preliminary data.</text>
</comment>
<evidence type="ECO:0000256" key="2">
    <source>
        <dbReference type="ARBA" id="ARBA00023015"/>
    </source>
</evidence>
<dbReference type="SMART" id="SM00448">
    <property type="entry name" value="REC"/>
    <property type="match status" value="1"/>
</dbReference>
<dbReference type="SMART" id="SM00421">
    <property type="entry name" value="HTH_LUXR"/>
    <property type="match status" value="1"/>
</dbReference>
<dbReference type="PROSITE" id="PS50043">
    <property type="entry name" value="HTH_LUXR_2"/>
    <property type="match status" value="1"/>
</dbReference>
<accession>A0ABV8U465</accession>
<feature type="domain" description="HTH luxR-type" evidence="6">
    <location>
        <begin position="147"/>
        <end position="212"/>
    </location>
</feature>
<dbReference type="SUPFAM" id="SSF46894">
    <property type="entry name" value="C-terminal effector domain of the bipartite response regulators"/>
    <property type="match status" value="1"/>
</dbReference>
<dbReference type="PROSITE" id="PS50110">
    <property type="entry name" value="RESPONSE_REGULATORY"/>
    <property type="match status" value="1"/>
</dbReference>
<dbReference type="Pfam" id="PF00072">
    <property type="entry name" value="Response_reg"/>
    <property type="match status" value="1"/>
</dbReference>
<dbReference type="InterPro" id="IPR001789">
    <property type="entry name" value="Sig_transdc_resp-reg_receiver"/>
</dbReference>
<feature type="domain" description="Response regulatory" evidence="7">
    <location>
        <begin position="4"/>
        <end position="120"/>
    </location>
</feature>
<keyword evidence="1 5" id="KW-0597">Phosphoprotein</keyword>
<keyword evidence="2" id="KW-0805">Transcription regulation</keyword>
<reference evidence="9" key="1">
    <citation type="journal article" date="2019" name="Int. J. Syst. Evol. Microbiol.">
        <title>The Global Catalogue of Microorganisms (GCM) 10K type strain sequencing project: providing services to taxonomists for standard genome sequencing and annotation.</title>
        <authorList>
            <consortium name="The Broad Institute Genomics Platform"/>
            <consortium name="The Broad Institute Genome Sequencing Center for Infectious Disease"/>
            <person name="Wu L."/>
            <person name="Ma J."/>
        </authorList>
    </citation>
    <scope>NUCLEOTIDE SEQUENCE [LARGE SCALE GENOMIC DNA]</scope>
    <source>
        <strain evidence="9">IBRC-M 10908</strain>
    </source>
</reference>
<proteinExistence type="predicted"/>
<protein>
    <submittedName>
        <fullName evidence="8">Response regulator</fullName>
    </submittedName>
</protein>
<dbReference type="SUPFAM" id="SSF52172">
    <property type="entry name" value="CheY-like"/>
    <property type="match status" value="1"/>
</dbReference>
<dbReference type="PROSITE" id="PS00622">
    <property type="entry name" value="HTH_LUXR_1"/>
    <property type="match status" value="1"/>
</dbReference>
<dbReference type="InterPro" id="IPR058245">
    <property type="entry name" value="NreC/VraR/RcsB-like_REC"/>
</dbReference>
<evidence type="ECO:0000256" key="5">
    <source>
        <dbReference type="PROSITE-ProRule" id="PRU00169"/>
    </source>
</evidence>
<evidence type="ECO:0000259" key="7">
    <source>
        <dbReference type="PROSITE" id="PS50110"/>
    </source>
</evidence>
<evidence type="ECO:0000256" key="1">
    <source>
        <dbReference type="ARBA" id="ARBA00022553"/>
    </source>
</evidence>
<dbReference type="PRINTS" id="PR00038">
    <property type="entry name" value="HTHLUXR"/>
</dbReference>
<dbReference type="Pfam" id="PF00196">
    <property type="entry name" value="GerE"/>
    <property type="match status" value="1"/>
</dbReference>
<name>A0ABV8U465_9ACTN</name>
<dbReference type="PANTHER" id="PTHR43214:SF24">
    <property type="entry name" value="TRANSCRIPTIONAL REGULATORY PROTEIN NARL-RELATED"/>
    <property type="match status" value="1"/>
</dbReference>
<evidence type="ECO:0000313" key="8">
    <source>
        <dbReference type="EMBL" id="MFC4337920.1"/>
    </source>
</evidence>
<dbReference type="InterPro" id="IPR000792">
    <property type="entry name" value="Tscrpt_reg_LuxR_C"/>
</dbReference>
<sequence length="221" mass="23798">MATRILIADDQVMVRAGFSALLDAQEDLTVVGGASDGREAVSQAREFKPDVILMDVRMPGMDGLQAARAVLEEGSSPHVLMLTTFDIDDYVYEALRIGASGFLLKDAPPEDLISAVRVVASGEALLAPAITKRLIEEFFRDRPVLSASSRLDRLTPREIDVLRLVARGQANGEIAATLYVSEQTVKSHVSSIFSKLSLRDRAQAVIVAYESGLVTAGDPKG</sequence>
<evidence type="ECO:0000259" key="6">
    <source>
        <dbReference type="PROSITE" id="PS50043"/>
    </source>
</evidence>
<evidence type="ECO:0000256" key="3">
    <source>
        <dbReference type="ARBA" id="ARBA00023125"/>
    </source>
</evidence>
<dbReference type="Proteomes" id="UP001595823">
    <property type="component" value="Unassembled WGS sequence"/>
</dbReference>
<dbReference type="CDD" id="cd17535">
    <property type="entry name" value="REC_NarL-like"/>
    <property type="match status" value="1"/>
</dbReference>
<organism evidence="8 9">
    <name type="scientific">Salininema proteolyticum</name>
    <dbReference type="NCBI Taxonomy" id="1607685"/>
    <lineage>
        <taxon>Bacteria</taxon>
        <taxon>Bacillati</taxon>
        <taxon>Actinomycetota</taxon>
        <taxon>Actinomycetes</taxon>
        <taxon>Glycomycetales</taxon>
        <taxon>Glycomycetaceae</taxon>
        <taxon>Salininema</taxon>
    </lineage>
</organism>
<dbReference type="Gene3D" id="3.40.50.2300">
    <property type="match status" value="1"/>
</dbReference>
<evidence type="ECO:0000256" key="4">
    <source>
        <dbReference type="ARBA" id="ARBA00023163"/>
    </source>
</evidence>
<keyword evidence="4" id="KW-0804">Transcription</keyword>
<dbReference type="EMBL" id="JBHSDK010000061">
    <property type="protein sequence ID" value="MFC4337920.1"/>
    <property type="molecule type" value="Genomic_DNA"/>
</dbReference>
<evidence type="ECO:0000313" key="9">
    <source>
        <dbReference type="Proteomes" id="UP001595823"/>
    </source>
</evidence>
<dbReference type="InterPro" id="IPR016032">
    <property type="entry name" value="Sig_transdc_resp-reg_C-effctor"/>
</dbReference>
<dbReference type="RefSeq" id="WP_380625393.1">
    <property type="nucleotide sequence ID" value="NZ_JBHSDK010000061.1"/>
</dbReference>
<keyword evidence="3" id="KW-0238">DNA-binding</keyword>
<dbReference type="InterPro" id="IPR039420">
    <property type="entry name" value="WalR-like"/>
</dbReference>
<dbReference type="InterPro" id="IPR011006">
    <property type="entry name" value="CheY-like_superfamily"/>
</dbReference>